<evidence type="ECO:0000259" key="12">
    <source>
        <dbReference type="PROSITE" id="PS51371"/>
    </source>
</evidence>
<evidence type="ECO:0000313" key="13">
    <source>
        <dbReference type="EMBL" id="OSQ49489.1"/>
    </source>
</evidence>
<dbReference type="SUPFAM" id="SSF81340">
    <property type="entry name" value="Clc chloride channel"/>
    <property type="match status" value="1"/>
</dbReference>
<evidence type="ECO:0000313" key="14">
    <source>
        <dbReference type="Proteomes" id="UP000193396"/>
    </source>
</evidence>
<dbReference type="RefSeq" id="WP_085616046.1">
    <property type="nucleotide sequence ID" value="NZ_JBLXAE010000004.1"/>
</dbReference>
<evidence type="ECO:0000256" key="1">
    <source>
        <dbReference type="ARBA" id="ARBA00004141"/>
    </source>
</evidence>
<dbReference type="PANTHER" id="PTHR43427:SF6">
    <property type="entry name" value="CHLORIDE CHANNEL PROTEIN CLC-E"/>
    <property type="match status" value="1"/>
</dbReference>
<evidence type="ECO:0000256" key="10">
    <source>
        <dbReference type="PROSITE-ProRule" id="PRU00703"/>
    </source>
</evidence>
<keyword evidence="14" id="KW-1185">Reference proteome</keyword>
<dbReference type="Gene3D" id="3.10.580.10">
    <property type="entry name" value="CBS-domain"/>
    <property type="match status" value="1"/>
</dbReference>
<evidence type="ECO:0000256" key="5">
    <source>
        <dbReference type="ARBA" id="ARBA00023065"/>
    </source>
</evidence>
<comment type="subcellular location">
    <subcellularLocation>
        <location evidence="1">Membrane</location>
        <topology evidence="1">Multi-pass membrane protein</topology>
    </subcellularLocation>
</comment>
<accession>A0A1Y2LEI5</accession>
<keyword evidence="7" id="KW-0869">Chloride channel</keyword>
<feature type="transmembrane region" description="Helical" evidence="11">
    <location>
        <begin position="346"/>
        <end position="365"/>
    </location>
</feature>
<dbReference type="Gene3D" id="1.10.3080.10">
    <property type="entry name" value="Clc chloride channel"/>
    <property type="match status" value="1"/>
</dbReference>
<feature type="transmembrane region" description="Helical" evidence="11">
    <location>
        <begin position="405"/>
        <end position="422"/>
    </location>
</feature>
<evidence type="ECO:0000256" key="6">
    <source>
        <dbReference type="ARBA" id="ARBA00023136"/>
    </source>
</evidence>
<protein>
    <submittedName>
        <fullName evidence="13">Chloride channel protein</fullName>
    </submittedName>
</protein>
<dbReference type="CDD" id="cd02205">
    <property type="entry name" value="CBS_pair_SF"/>
    <property type="match status" value="1"/>
</dbReference>
<dbReference type="Pfam" id="PF00571">
    <property type="entry name" value="CBS"/>
    <property type="match status" value="2"/>
</dbReference>
<dbReference type="CDD" id="cd00400">
    <property type="entry name" value="Voltage_gated_ClC"/>
    <property type="match status" value="1"/>
</dbReference>
<feature type="transmembrane region" description="Helical" evidence="11">
    <location>
        <begin position="168"/>
        <end position="191"/>
    </location>
</feature>
<keyword evidence="3 11" id="KW-0812">Transmembrane</keyword>
<feature type="transmembrane region" description="Helical" evidence="11">
    <location>
        <begin position="72"/>
        <end position="91"/>
    </location>
</feature>
<feature type="domain" description="CBS" evidence="12">
    <location>
        <begin position="460"/>
        <end position="518"/>
    </location>
</feature>
<gene>
    <name evidence="13" type="ORF">TALK_03805</name>
</gene>
<evidence type="ECO:0000256" key="4">
    <source>
        <dbReference type="ARBA" id="ARBA00022989"/>
    </source>
</evidence>
<evidence type="ECO:0000256" key="9">
    <source>
        <dbReference type="ARBA" id="ARBA00023303"/>
    </source>
</evidence>
<keyword evidence="6 11" id="KW-0472">Membrane</keyword>
<reference evidence="13 14" key="1">
    <citation type="submission" date="2014-03" db="EMBL/GenBank/DDBJ databases">
        <title>The draft genome sequence of Thalassospira alkalitolerans JCM 18968.</title>
        <authorList>
            <person name="Lai Q."/>
            <person name="Shao Z."/>
        </authorList>
    </citation>
    <scope>NUCLEOTIDE SEQUENCE [LARGE SCALE GENOMIC DNA]</scope>
    <source>
        <strain evidence="13 14">JCM 18968</strain>
    </source>
</reference>
<keyword evidence="4 11" id="KW-1133">Transmembrane helix</keyword>
<dbReference type="Pfam" id="PF00654">
    <property type="entry name" value="Voltage_CLC"/>
    <property type="match status" value="1"/>
</dbReference>
<keyword evidence="2" id="KW-0813">Transport</keyword>
<feature type="transmembrane region" description="Helical" evidence="11">
    <location>
        <begin position="197"/>
        <end position="223"/>
    </location>
</feature>
<dbReference type="PROSITE" id="PS51371">
    <property type="entry name" value="CBS"/>
    <property type="match status" value="2"/>
</dbReference>
<keyword evidence="5" id="KW-0406">Ion transport</keyword>
<dbReference type="SUPFAM" id="SSF54631">
    <property type="entry name" value="CBS-domain pair"/>
    <property type="match status" value="1"/>
</dbReference>
<feature type="domain" description="CBS" evidence="12">
    <location>
        <begin position="525"/>
        <end position="584"/>
    </location>
</feature>
<feature type="transmembrane region" description="Helical" evidence="11">
    <location>
        <begin position="24"/>
        <end position="44"/>
    </location>
</feature>
<dbReference type="Proteomes" id="UP000193396">
    <property type="component" value="Unassembled WGS sequence"/>
</dbReference>
<comment type="caution">
    <text evidence="13">The sequence shown here is derived from an EMBL/GenBank/DDBJ whole genome shotgun (WGS) entry which is preliminary data.</text>
</comment>
<sequence>MAEKLFKSNQLLSQLRRVVKSEQLVLSVLALVVGAMAGAGTIVFREGILFVQTLTFGSGEEAVHEYLRTLPAWHLIAVPTLGGLFVGVFIYRFLPERRPHGVADVVDAALFHDARMSSRCGIKSAFISAVSLGTGASLGREGPVVHMGASFGAWLARMLHLRRSTARTLLGCGVASAVAASFNAPLAGALFAHEVALGHYALTAFAPIVLASVTGTIITRLYFGADVAFLLPTNEIQSFLEFPAFALLGIAAGITAICVTRGIPVVQNVARAAKIPIWLRPAVGGLVIGVVALEFPQIVGVGYGAMNDALYAAYGWSLLVQLLIVKAAMVTICFGLGYAGGMFSPALFLGAMLGGAFGVAATAVFPDLSSGYGAYTLVGMGAVAAAMLGAPISTTLIIFELSGDYELTIAVMVASVLASIIMDQFQGGSFFTWQLKCRGLTTRWGREVNLLRMMKVADIMKREYEVVGLNEGLPAIQEKLVNAPYSELFVVDEDGRLHGTITLADLRHAAFDREPGDEITAGHVARSKPPVLLRTDSIEKAVRLMEQTGEEHLPVIDDDERRLMVGFVHEKDAMMAYNNALLELQSEDHGGAPPKLF</sequence>
<dbReference type="GO" id="GO:0034707">
    <property type="term" value="C:chloride channel complex"/>
    <property type="evidence" value="ECO:0007669"/>
    <property type="project" value="UniProtKB-KW"/>
</dbReference>
<evidence type="ECO:0000256" key="8">
    <source>
        <dbReference type="ARBA" id="ARBA00023214"/>
    </source>
</evidence>
<dbReference type="PRINTS" id="PR00762">
    <property type="entry name" value="CLCHANNEL"/>
</dbReference>
<keyword evidence="8" id="KW-0868">Chloride</keyword>
<dbReference type="PANTHER" id="PTHR43427">
    <property type="entry name" value="CHLORIDE CHANNEL PROTEIN CLC-E"/>
    <property type="match status" value="1"/>
</dbReference>
<feature type="transmembrane region" description="Helical" evidence="11">
    <location>
        <begin position="377"/>
        <end position="399"/>
    </location>
</feature>
<evidence type="ECO:0000256" key="7">
    <source>
        <dbReference type="ARBA" id="ARBA00023173"/>
    </source>
</evidence>
<dbReference type="InterPro" id="IPR050368">
    <property type="entry name" value="ClC-type_chloride_channel"/>
</dbReference>
<dbReference type="AlphaFoldDB" id="A0A1Y2LEI5"/>
<proteinExistence type="predicted"/>
<name>A0A1Y2LEI5_9PROT</name>
<keyword evidence="10" id="KW-0129">CBS domain</keyword>
<feature type="transmembrane region" description="Helical" evidence="11">
    <location>
        <begin position="244"/>
        <end position="263"/>
    </location>
</feature>
<evidence type="ECO:0000256" key="2">
    <source>
        <dbReference type="ARBA" id="ARBA00022448"/>
    </source>
</evidence>
<dbReference type="InterPro" id="IPR000644">
    <property type="entry name" value="CBS_dom"/>
</dbReference>
<evidence type="ECO:0000256" key="11">
    <source>
        <dbReference type="SAM" id="Phobius"/>
    </source>
</evidence>
<dbReference type="OrthoDB" id="9767361at2"/>
<dbReference type="STRING" id="1293890.TALK_03805"/>
<feature type="transmembrane region" description="Helical" evidence="11">
    <location>
        <begin position="283"/>
        <end position="306"/>
    </location>
</feature>
<organism evidence="13 14">
    <name type="scientific">Thalassospira alkalitolerans</name>
    <dbReference type="NCBI Taxonomy" id="1293890"/>
    <lineage>
        <taxon>Bacteria</taxon>
        <taxon>Pseudomonadati</taxon>
        <taxon>Pseudomonadota</taxon>
        <taxon>Alphaproteobacteria</taxon>
        <taxon>Rhodospirillales</taxon>
        <taxon>Thalassospiraceae</taxon>
        <taxon>Thalassospira</taxon>
    </lineage>
</organism>
<dbReference type="GO" id="GO:0005254">
    <property type="term" value="F:chloride channel activity"/>
    <property type="evidence" value="ECO:0007669"/>
    <property type="project" value="UniProtKB-KW"/>
</dbReference>
<dbReference type="InterPro" id="IPR014743">
    <property type="entry name" value="Cl-channel_core"/>
</dbReference>
<dbReference type="InterPro" id="IPR001807">
    <property type="entry name" value="ClC"/>
</dbReference>
<dbReference type="InterPro" id="IPR046342">
    <property type="entry name" value="CBS_dom_sf"/>
</dbReference>
<evidence type="ECO:0000256" key="3">
    <source>
        <dbReference type="ARBA" id="ARBA00022692"/>
    </source>
</evidence>
<feature type="transmembrane region" description="Helical" evidence="11">
    <location>
        <begin position="318"/>
        <end position="340"/>
    </location>
</feature>
<dbReference type="EMBL" id="JFKB01000002">
    <property type="protein sequence ID" value="OSQ49489.1"/>
    <property type="molecule type" value="Genomic_DNA"/>
</dbReference>
<keyword evidence="9" id="KW-0407">Ion channel</keyword>